<organism evidence="2 3">
    <name type="scientific">Microbotryum silenes-dioicae</name>
    <dbReference type="NCBI Taxonomy" id="796604"/>
    <lineage>
        <taxon>Eukaryota</taxon>
        <taxon>Fungi</taxon>
        <taxon>Dikarya</taxon>
        <taxon>Basidiomycota</taxon>
        <taxon>Pucciniomycotina</taxon>
        <taxon>Microbotryomycetes</taxon>
        <taxon>Microbotryales</taxon>
        <taxon>Microbotryaceae</taxon>
        <taxon>Microbotryum</taxon>
    </lineage>
</organism>
<accession>A0A2X0P7F7</accession>
<dbReference type="AlphaFoldDB" id="A0A2X0P7F7"/>
<protein>
    <submittedName>
        <fullName evidence="2">BQ5605_C008g04974 protein</fullName>
    </submittedName>
</protein>
<dbReference type="EMBL" id="FQNC01000048">
    <property type="protein sequence ID" value="SGY78855.1"/>
    <property type="molecule type" value="Genomic_DNA"/>
</dbReference>
<evidence type="ECO:0000313" key="3">
    <source>
        <dbReference type="Proteomes" id="UP000249464"/>
    </source>
</evidence>
<feature type="region of interest" description="Disordered" evidence="1">
    <location>
        <begin position="1"/>
        <end position="26"/>
    </location>
</feature>
<dbReference type="Proteomes" id="UP000249464">
    <property type="component" value="Unassembled WGS sequence"/>
</dbReference>
<gene>
    <name evidence="2" type="primary">BQ5605_C008g04974</name>
    <name evidence="2" type="ORF">BQ5605_C008G04974</name>
</gene>
<proteinExistence type="predicted"/>
<keyword evidence="3" id="KW-1185">Reference proteome</keyword>
<feature type="compositionally biased region" description="Basic and acidic residues" evidence="1">
    <location>
        <begin position="1"/>
        <end position="25"/>
    </location>
</feature>
<evidence type="ECO:0000256" key="1">
    <source>
        <dbReference type="SAM" id="MobiDB-lite"/>
    </source>
</evidence>
<reference evidence="2 3" key="1">
    <citation type="submission" date="2016-11" db="EMBL/GenBank/DDBJ databases">
        <authorList>
            <person name="Jaros S."/>
            <person name="Januszkiewicz K."/>
            <person name="Wedrychowicz H."/>
        </authorList>
    </citation>
    <scope>NUCLEOTIDE SEQUENCE [LARGE SCALE GENOMIC DNA]</scope>
</reference>
<sequence>MSRSTVEEHSYDRSRSDASHPRIDWNRPNWARQSRSRTKGFGARACAAFSSESGVETVHPELYWLVRMLDGFDRPSDLQEVWEALPVIVPTPLSYALAYAYRCVRNVCSYIPWVCQTCSESNQSKSQSITKLAAQLWNFLRDQGDLGAAQLGEDDEELVRAAFAAAEAGNNTTFTSIVPPTIISRSPSDIPSPTRMEHCKKYMAQRMSKLYGVETLAFIVPRYQDDVSLATKATVHSIGGLRFAAHCNDFKDPSDNSLLSTFASEMSWDETLKANEAADLKEGEPITLGMGDYDLLQFDC</sequence>
<name>A0A2X0P7F7_9BASI</name>
<evidence type="ECO:0000313" key="2">
    <source>
        <dbReference type="EMBL" id="SGY78855.1"/>
    </source>
</evidence>